<evidence type="ECO:0000313" key="1">
    <source>
        <dbReference type="EMBL" id="GAA3384708.1"/>
    </source>
</evidence>
<dbReference type="RefSeq" id="WP_345727300.1">
    <property type="nucleotide sequence ID" value="NZ_BAAAYN010000009.1"/>
</dbReference>
<evidence type="ECO:0008006" key="3">
    <source>
        <dbReference type="Google" id="ProtNLM"/>
    </source>
</evidence>
<keyword evidence="2" id="KW-1185">Reference proteome</keyword>
<organism evidence="1 2">
    <name type="scientific">Cryptosporangium minutisporangium</name>
    <dbReference type="NCBI Taxonomy" id="113569"/>
    <lineage>
        <taxon>Bacteria</taxon>
        <taxon>Bacillati</taxon>
        <taxon>Actinomycetota</taxon>
        <taxon>Actinomycetes</taxon>
        <taxon>Cryptosporangiales</taxon>
        <taxon>Cryptosporangiaceae</taxon>
        <taxon>Cryptosporangium</taxon>
    </lineage>
</organism>
<comment type="caution">
    <text evidence="1">The sequence shown here is derived from an EMBL/GenBank/DDBJ whole genome shotgun (WGS) entry which is preliminary data.</text>
</comment>
<dbReference type="EMBL" id="BAAAYN010000009">
    <property type="protein sequence ID" value="GAA3384708.1"/>
    <property type="molecule type" value="Genomic_DNA"/>
</dbReference>
<proteinExistence type="predicted"/>
<protein>
    <recommendedName>
        <fullName evidence="3">Transcriptional regulator</fullName>
    </recommendedName>
</protein>
<reference evidence="2" key="1">
    <citation type="journal article" date="2019" name="Int. J. Syst. Evol. Microbiol.">
        <title>The Global Catalogue of Microorganisms (GCM) 10K type strain sequencing project: providing services to taxonomists for standard genome sequencing and annotation.</title>
        <authorList>
            <consortium name="The Broad Institute Genomics Platform"/>
            <consortium name="The Broad Institute Genome Sequencing Center for Infectious Disease"/>
            <person name="Wu L."/>
            <person name="Ma J."/>
        </authorList>
    </citation>
    <scope>NUCLEOTIDE SEQUENCE [LARGE SCALE GENOMIC DNA]</scope>
    <source>
        <strain evidence="2">JCM 9458</strain>
    </source>
</reference>
<accession>A0ABP6STB9</accession>
<sequence>MTASDRSATAERRVVADQDAWCATRTALNAHRPELTRLAAQLYPPDWRVADADLLAAPGWIPPTPIPLARVALSYREDVPPPAVTGAEPVAEETRPLADVDRRYPRYSEAMADLARPRLFDDRESYRLVHVDLDPARPRLELGRTSYFEQLDVVEPLAHELARANRGPDGGTGRPNWARVPFRRLLGDPFDLARRALLPSIDTLTIRWDRRQDSRTFLLHHRDPQKVAVAGGTTHVMPCGVFQPSSSDPAARVADFDLWRCLMREYAEEFLGHTEYGADGRLVDYTDEPFRSLDEAYRAGRLRVFVLGLALDALTLVGEILTVCVLDADVYDDVFADVAAANAEGRSESALPFAQDVMDRQLGEGRMAPGGAGCLRLAWEHRAILFEPGGPDGRVSRPGR</sequence>
<dbReference type="Proteomes" id="UP001501676">
    <property type="component" value="Unassembled WGS sequence"/>
</dbReference>
<name>A0ABP6STB9_9ACTN</name>
<gene>
    <name evidence="1" type="ORF">GCM10020369_15430</name>
</gene>
<evidence type="ECO:0000313" key="2">
    <source>
        <dbReference type="Proteomes" id="UP001501676"/>
    </source>
</evidence>